<reference evidence="1" key="1">
    <citation type="submission" date="2013-10" db="EMBL/GenBank/DDBJ databases">
        <title>Genomic analysis of the causative agents of coccidiosis in chickens.</title>
        <authorList>
            <person name="Reid A.J."/>
            <person name="Blake D."/>
            <person name="Billington K."/>
            <person name="Browne H."/>
            <person name="Dunn M."/>
            <person name="Hung S."/>
            <person name="Kawahara F."/>
            <person name="Miranda-Saavedra D."/>
            <person name="Mourier T."/>
            <person name="Nagra H."/>
            <person name="Otto T.D."/>
            <person name="Rawlings N."/>
            <person name="Sanchez A."/>
            <person name="Sanders M."/>
            <person name="Subramaniam C."/>
            <person name="Tay Y."/>
            <person name="Dear P."/>
            <person name="Doerig C."/>
            <person name="Gruber A."/>
            <person name="Parkinson J."/>
            <person name="Shirley M."/>
            <person name="Wan K.L."/>
            <person name="Berriman M."/>
            <person name="Tomley F."/>
            <person name="Pain A."/>
        </authorList>
    </citation>
    <scope>NUCLEOTIDE SEQUENCE</scope>
    <source>
        <strain evidence="1">Houghton</strain>
    </source>
</reference>
<dbReference type="VEuPathDB" id="ToxoDB:EAH_00067060"/>
<evidence type="ECO:0000313" key="2">
    <source>
        <dbReference type="Proteomes" id="UP000018050"/>
    </source>
</evidence>
<accession>U6GQZ1</accession>
<gene>
    <name evidence="1" type="ORF">EAH_00067060</name>
</gene>
<evidence type="ECO:0000313" key="1">
    <source>
        <dbReference type="EMBL" id="CDI82595.1"/>
    </source>
</evidence>
<organism evidence="1 2">
    <name type="scientific">Eimeria acervulina</name>
    <name type="common">Coccidian parasite</name>
    <dbReference type="NCBI Taxonomy" id="5801"/>
    <lineage>
        <taxon>Eukaryota</taxon>
        <taxon>Sar</taxon>
        <taxon>Alveolata</taxon>
        <taxon>Apicomplexa</taxon>
        <taxon>Conoidasida</taxon>
        <taxon>Coccidia</taxon>
        <taxon>Eucoccidiorida</taxon>
        <taxon>Eimeriorina</taxon>
        <taxon>Eimeriidae</taxon>
        <taxon>Eimeria</taxon>
    </lineage>
</organism>
<dbReference type="Proteomes" id="UP000018050">
    <property type="component" value="Unassembled WGS sequence"/>
</dbReference>
<protein>
    <submittedName>
        <fullName evidence="1">Uncharacterized protein</fullName>
    </submittedName>
</protein>
<sequence>MGVSYCWDDCGGRCEGMGIGEWIAAVGCGVGWKERCVAIKQVSRVWIMVGVRQGRALCLRVDGASCLCGIAGIEQTVRDCGDACGGHYEDMGIGEWTPAGGCSVGWKERSGDSVLIAPACNAQALVGHCIEVLVDVWKGHTWLPLHVVSDVSIAETIVESVVKLRA</sequence>
<keyword evidence="2" id="KW-1185">Reference proteome</keyword>
<reference evidence="1" key="2">
    <citation type="submission" date="2013-10" db="EMBL/GenBank/DDBJ databases">
        <authorList>
            <person name="Aslett M."/>
        </authorList>
    </citation>
    <scope>NUCLEOTIDE SEQUENCE</scope>
    <source>
        <strain evidence="1">Houghton</strain>
    </source>
</reference>
<dbReference type="GeneID" id="25274776"/>
<name>U6GQZ1_EIMAC</name>
<dbReference type="EMBL" id="HG672569">
    <property type="protein sequence ID" value="CDI82595.1"/>
    <property type="molecule type" value="Genomic_DNA"/>
</dbReference>
<dbReference type="AlphaFoldDB" id="U6GQZ1"/>
<dbReference type="RefSeq" id="XP_013248058.1">
    <property type="nucleotide sequence ID" value="XM_013392604.1"/>
</dbReference>
<proteinExistence type="predicted"/>